<sequence length="98" mass="10927">MTAMVLRSTVRSEYAPEVESAVKALFAALERHRPHGVHYASYRLADGVTYLVVLQVEDGIDNPLPAIAEFREFQENLKGWLAAPPIPEQATVLGDYRC</sequence>
<reference evidence="1 2" key="1">
    <citation type="submission" date="2019-04" db="EMBL/GenBank/DDBJ databases">
        <title>Draft genome sequences for three unisolated Alnus-infective Frankia Sp+ strains, AgTrS, AiOr and AvVan, the first sequenced Frankia strains able to sporulate in-planta.</title>
        <authorList>
            <person name="Bethencourt L."/>
            <person name="Vautrin F."/>
            <person name="Taib N."/>
            <person name="Dubost A."/>
            <person name="Castro-Garcia L."/>
            <person name="Imbaud O."/>
            <person name="Abrouk D."/>
            <person name="Fournier P."/>
            <person name="Briolay J."/>
            <person name="Nguyen A."/>
            <person name="Normand P."/>
            <person name="Fernandez M.P."/>
            <person name="Brochier-Armanet C."/>
            <person name="Herrera-Belaroussi A."/>
        </authorList>
    </citation>
    <scope>NUCLEOTIDE SEQUENCE [LARGE SCALE GENOMIC DNA]</scope>
    <source>
        <strain evidence="1 2">AvVan</strain>
    </source>
</reference>
<evidence type="ECO:0000313" key="2">
    <source>
        <dbReference type="Proteomes" id="UP000305282"/>
    </source>
</evidence>
<proteinExistence type="predicted"/>
<evidence type="ECO:0008006" key="3">
    <source>
        <dbReference type="Google" id="ProtNLM"/>
    </source>
</evidence>
<dbReference type="Proteomes" id="UP000305282">
    <property type="component" value="Unassembled WGS sequence"/>
</dbReference>
<protein>
    <recommendedName>
        <fullName evidence="3">ABM domain-containing protein</fullName>
    </recommendedName>
</protein>
<organism evidence="1 2">
    <name type="scientific">Candidatus Frankia alpina</name>
    <dbReference type="NCBI Taxonomy" id="2699483"/>
    <lineage>
        <taxon>Bacteria</taxon>
        <taxon>Bacillati</taxon>
        <taxon>Actinomycetota</taxon>
        <taxon>Actinomycetes</taxon>
        <taxon>Frankiales</taxon>
        <taxon>Frankiaceae</taxon>
        <taxon>Frankia</taxon>
    </lineage>
</organism>
<dbReference type="RefSeq" id="WP_136448884.1">
    <property type="nucleotide sequence ID" value="NZ_SSXH01000466.1"/>
</dbReference>
<gene>
    <name evidence="1" type="ORF">E7Y31_16470</name>
</gene>
<comment type="caution">
    <text evidence="1">The sequence shown here is derived from an EMBL/GenBank/DDBJ whole genome shotgun (WGS) entry which is preliminary data.</text>
</comment>
<dbReference type="AlphaFoldDB" id="A0A4S5EBE3"/>
<keyword evidence="2" id="KW-1185">Reference proteome</keyword>
<accession>A0A4S5EBE3</accession>
<name>A0A4S5EBE3_9ACTN</name>
<evidence type="ECO:0000313" key="1">
    <source>
        <dbReference type="EMBL" id="THJ69088.1"/>
    </source>
</evidence>
<dbReference type="OrthoDB" id="163010at2"/>
<dbReference type="EMBL" id="SSXH01000466">
    <property type="protein sequence ID" value="THJ69088.1"/>
    <property type="molecule type" value="Genomic_DNA"/>
</dbReference>